<dbReference type="EMBL" id="LASV01000105">
    <property type="protein sequence ID" value="KKA23291.1"/>
    <property type="molecule type" value="Genomic_DNA"/>
</dbReference>
<dbReference type="Pfam" id="PF00180">
    <property type="entry name" value="Iso_dh"/>
    <property type="match status" value="1"/>
</dbReference>
<dbReference type="GO" id="GO:0006102">
    <property type="term" value="P:isocitrate metabolic process"/>
    <property type="evidence" value="ECO:0007669"/>
    <property type="project" value="EnsemblFungi"/>
</dbReference>
<dbReference type="NCBIfam" id="TIGR00175">
    <property type="entry name" value="mito_nad_idh"/>
    <property type="match status" value="1"/>
</dbReference>
<feature type="domain" description="Isopropylmalate dehydrogenase-like" evidence="15">
    <location>
        <begin position="56"/>
        <end position="370"/>
    </location>
</feature>
<evidence type="ECO:0000313" key="16">
    <source>
        <dbReference type="EMBL" id="KKA23291.1"/>
    </source>
</evidence>
<dbReference type="PANTHER" id="PTHR11835:SF34">
    <property type="entry name" value="ISOCITRATE DEHYDROGENASE [NAD] SUBUNIT ALPHA, MITOCHONDRIAL"/>
    <property type="match status" value="1"/>
</dbReference>
<evidence type="ECO:0000256" key="7">
    <source>
        <dbReference type="ARBA" id="ARBA00022723"/>
    </source>
</evidence>
<dbReference type="SMART" id="SM01329">
    <property type="entry name" value="Iso_dh"/>
    <property type="match status" value="1"/>
</dbReference>
<proteinExistence type="inferred from homology"/>
<dbReference type="InterPro" id="IPR024084">
    <property type="entry name" value="IsoPropMal-DH-like_dom"/>
</dbReference>
<dbReference type="FunFam" id="3.40.718.10:FF:000003">
    <property type="entry name" value="Isocitrate dehydrogenase [NAD] subunit, mitochondrial"/>
    <property type="match status" value="1"/>
</dbReference>
<dbReference type="SUPFAM" id="SSF53659">
    <property type="entry name" value="Isocitrate/Isopropylmalate dehydrogenase-like"/>
    <property type="match status" value="1"/>
</dbReference>
<evidence type="ECO:0000256" key="9">
    <source>
        <dbReference type="ARBA" id="ARBA00022946"/>
    </source>
</evidence>
<evidence type="ECO:0000313" key="17">
    <source>
        <dbReference type="Proteomes" id="UP000053958"/>
    </source>
</evidence>
<evidence type="ECO:0000256" key="6">
    <source>
        <dbReference type="ARBA" id="ARBA00013012"/>
    </source>
</evidence>
<dbReference type="PROSITE" id="PS00470">
    <property type="entry name" value="IDH_IMDH"/>
    <property type="match status" value="1"/>
</dbReference>
<comment type="cofactor">
    <cofactor evidence="3">
        <name>Mg(2+)</name>
        <dbReference type="ChEBI" id="CHEBI:18420"/>
    </cofactor>
</comment>
<evidence type="ECO:0000259" key="15">
    <source>
        <dbReference type="SMART" id="SM01329"/>
    </source>
</evidence>
<keyword evidence="8" id="KW-0460">Magnesium</keyword>
<protein>
    <recommendedName>
        <fullName evidence="14">Isocitrate dehydrogenase [NAD] subunit 2, mitochondrial</fullName>
        <ecNumber evidence="6">1.1.1.41</ecNumber>
    </recommendedName>
    <alternativeName>
        <fullName evidence="13">Isocitric dehydrogenase</fullName>
    </alternativeName>
    <alternativeName>
        <fullName evidence="12">NAD(+)-specific ICDH</fullName>
    </alternativeName>
</protein>
<reference evidence="16 17" key="1">
    <citation type="submission" date="2015-04" db="EMBL/GenBank/DDBJ databases">
        <authorList>
            <person name="Heijne W.H."/>
            <person name="Fedorova N.D."/>
            <person name="Nierman W.C."/>
            <person name="Vollebregt A.W."/>
            <person name="Zhao Z."/>
            <person name="Wu L."/>
            <person name="Kumar M."/>
            <person name="Stam H."/>
            <person name="van den Berg M.A."/>
            <person name="Pel H.J."/>
        </authorList>
    </citation>
    <scope>NUCLEOTIDE SEQUENCE [LARGE SCALE GENOMIC DNA]</scope>
    <source>
        <strain evidence="16 17">CBS 393.64</strain>
    </source>
</reference>
<keyword evidence="7" id="KW-0479">Metal-binding</keyword>
<comment type="cofactor">
    <cofactor evidence="2">
        <name>Mn(2+)</name>
        <dbReference type="ChEBI" id="CHEBI:29035"/>
    </cofactor>
</comment>
<comment type="similarity">
    <text evidence="4">Belongs to the isocitrate and isopropylmalate dehydrogenases family.</text>
</comment>
<evidence type="ECO:0000256" key="3">
    <source>
        <dbReference type="ARBA" id="ARBA00001946"/>
    </source>
</evidence>
<dbReference type="InterPro" id="IPR004434">
    <property type="entry name" value="Isocitrate_DH_NAD"/>
</dbReference>
<dbReference type="EC" id="1.1.1.41" evidence="6"/>
<evidence type="ECO:0000256" key="11">
    <source>
        <dbReference type="ARBA" id="ARBA00023027"/>
    </source>
</evidence>
<dbReference type="GO" id="GO:0045242">
    <property type="term" value="C:isocitrate dehydrogenase complex (NAD+)"/>
    <property type="evidence" value="ECO:0007669"/>
    <property type="project" value="EnsemblFungi"/>
</dbReference>
<keyword evidence="10 16" id="KW-0560">Oxidoreductase</keyword>
<accession>A0A0F4YZN5</accession>
<keyword evidence="11" id="KW-0520">NAD</keyword>
<comment type="caution">
    <text evidence="16">The sequence shown here is derived from an EMBL/GenBank/DDBJ whole genome shotgun (WGS) entry which is preliminary data.</text>
</comment>
<dbReference type="GO" id="GO:0000287">
    <property type="term" value="F:magnesium ion binding"/>
    <property type="evidence" value="ECO:0007669"/>
    <property type="project" value="InterPro"/>
</dbReference>
<gene>
    <name evidence="16" type="ORF">T310_2650</name>
</gene>
<evidence type="ECO:0000256" key="12">
    <source>
        <dbReference type="ARBA" id="ARBA00030631"/>
    </source>
</evidence>
<dbReference type="Gene3D" id="3.40.718.10">
    <property type="entry name" value="Isopropylmalate Dehydrogenase"/>
    <property type="match status" value="1"/>
</dbReference>
<organism evidence="16 17">
    <name type="scientific">Rasamsonia emersonii (strain ATCC 16479 / CBS 393.64 / IMI 116815)</name>
    <dbReference type="NCBI Taxonomy" id="1408163"/>
    <lineage>
        <taxon>Eukaryota</taxon>
        <taxon>Fungi</taxon>
        <taxon>Dikarya</taxon>
        <taxon>Ascomycota</taxon>
        <taxon>Pezizomycotina</taxon>
        <taxon>Eurotiomycetes</taxon>
        <taxon>Eurotiomycetidae</taxon>
        <taxon>Eurotiales</taxon>
        <taxon>Trichocomaceae</taxon>
        <taxon>Rasamsonia</taxon>
    </lineage>
</organism>
<dbReference type="STRING" id="1408163.A0A0F4YZN5"/>
<dbReference type="Proteomes" id="UP000053958">
    <property type="component" value="Unassembled WGS sequence"/>
</dbReference>
<sequence length="375" mass="40628">MISVRALVAPSRQCLRGARLAPRYASPFSQVRGYAAAAEEKVAKFKGKKGPDGKYTVTLIEGDGIGPEISQSVKDIFAAAQVPIKWEPVDVTPIIKDGRTAIPDEAIQSVQRNYVALKGPLATPVGKGHVSLNLTLRRTFNLFANLRPCRSIAGYKTPYDNVDTVLIRENTEGEYSGIEHVVVDGVVQSIKLITREASERVLRFAFQHARAVQKKKMSDGLFLNTAREVAKEFPDIEFDHELLDNTCLKMVTDPTPYNDKVLVMPNLYGDILSDMCAGLIGGLGLTPSGNIGDECSIFEAVHGSAPDIAGKGLANPTALLLSAIMMLQHMGLNEHAARIQKATFDTLAEGKSLTGDLGGTAKTHEYAEAIIKRLQ</sequence>
<evidence type="ECO:0000256" key="10">
    <source>
        <dbReference type="ARBA" id="ARBA00023002"/>
    </source>
</evidence>
<comment type="subunit">
    <text evidence="5">Octamer of two non-identical subunits IDH1 and IDH2.</text>
</comment>
<dbReference type="AlphaFoldDB" id="A0A0F4YZN5"/>
<keyword evidence="9" id="KW-0809">Transit peptide</keyword>
<name>A0A0F4YZN5_RASE3</name>
<keyword evidence="17" id="KW-1185">Reference proteome</keyword>
<dbReference type="GO" id="GO:0004449">
    <property type="term" value="F:isocitrate dehydrogenase (NAD+) activity"/>
    <property type="evidence" value="ECO:0007669"/>
    <property type="project" value="UniProtKB-EC"/>
</dbReference>
<dbReference type="GO" id="GO:0006099">
    <property type="term" value="P:tricarboxylic acid cycle"/>
    <property type="evidence" value="ECO:0007669"/>
    <property type="project" value="EnsemblFungi"/>
</dbReference>
<comment type="catalytic activity">
    <reaction evidence="1">
        <text>D-threo-isocitrate + NAD(+) = 2-oxoglutarate + CO2 + NADH</text>
        <dbReference type="Rhea" id="RHEA:23632"/>
        <dbReference type="ChEBI" id="CHEBI:15562"/>
        <dbReference type="ChEBI" id="CHEBI:16526"/>
        <dbReference type="ChEBI" id="CHEBI:16810"/>
        <dbReference type="ChEBI" id="CHEBI:57540"/>
        <dbReference type="ChEBI" id="CHEBI:57945"/>
        <dbReference type="EC" id="1.1.1.41"/>
    </reaction>
</comment>
<evidence type="ECO:0000256" key="8">
    <source>
        <dbReference type="ARBA" id="ARBA00022842"/>
    </source>
</evidence>
<dbReference type="InterPro" id="IPR019818">
    <property type="entry name" value="IsoCit/isopropylmalate_DH_CS"/>
</dbReference>
<evidence type="ECO:0000256" key="14">
    <source>
        <dbReference type="ARBA" id="ARBA00072026"/>
    </source>
</evidence>
<evidence type="ECO:0000256" key="1">
    <source>
        <dbReference type="ARBA" id="ARBA00000837"/>
    </source>
</evidence>
<evidence type="ECO:0000256" key="5">
    <source>
        <dbReference type="ARBA" id="ARBA00011567"/>
    </source>
</evidence>
<dbReference type="RefSeq" id="XP_013329903.1">
    <property type="nucleotide sequence ID" value="XM_013474449.1"/>
</dbReference>
<dbReference type="GO" id="GO:0051287">
    <property type="term" value="F:NAD binding"/>
    <property type="evidence" value="ECO:0007669"/>
    <property type="project" value="InterPro"/>
</dbReference>
<dbReference type="GeneID" id="25315001"/>
<evidence type="ECO:0000256" key="2">
    <source>
        <dbReference type="ARBA" id="ARBA00001936"/>
    </source>
</evidence>
<dbReference type="PANTHER" id="PTHR11835">
    <property type="entry name" value="DECARBOXYLATING DEHYDROGENASES-ISOCITRATE, ISOPROPYLMALATE, TARTRATE"/>
    <property type="match status" value="1"/>
</dbReference>
<dbReference type="GO" id="GO:0005739">
    <property type="term" value="C:mitochondrion"/>
    <property type="evidence" value="ECO:0007669"/>
    <property type="project" value="EnsemblFungi"/>
</dbReference>
<dbReference type="OrthoDB" id="10261637at2759"/>
<evidence type="ECO:0000256" key="13">
    <source>
        <dbReference type="ARBA" id="ARBA00030683"/>
    </source>
</evidence>
<evidence type="ECO:0000256" key="4">
    <source>
        <dbReference type="ARBA" id="ARBA00007769"/>
    </source>
</evidence>